<dbReference type="GO" id="GO:0030246">
    <property type="term" value="F:carbohydrate binding"/>
    <property type="evidence" value="ECO:0007669"/>
    <property type="project" value="InterPro"/>
</dbReference>
<dbReference type="InterPro" id="IPR058094">
    <property type="entry name" value="Ig-like_OmpL47-like"/>
</dbReference>
<reference evidence="2" key="1">
    <citation type="submission" date="2023-07" db="EMBL/GenBank/DDBJ databases">
        <title>Sorghum-associated microbial communities from plants grown in Nebraska, USA.</title>
        <authorList>
            <person name="Schachtman D."/>
        </authorList>
    </citation>
    <scope>NUCLEOTIDE SEQUENCE</scope>
    <source>
        <strain evidence="2">BE80</strain>
    </source>
</reference>
<protein>
    <submittedName>
        <fullName evidence="2">Protocatechuate 3,4-dioxygenase beta subunit</fullName>
    </submittedName>
</protein>
<organism evidence="2 3">
    <name type="scientific">Paenibacillus amylolyticus</name>
    <dbReference type="NCBI Taxonomy" id="1451"/>
    <lineage>
        <taxon>Bacteria</taxon>
        <taxon>Bacillati</taxon>
        <taxon>Bacillota</taxon>
        <taxon>Bacilli</taxon>
        <taxon>Bacillales</taxon>
        <taxon>Paenibacillaceae</taxon>
        <taxon>Paenibacillus</taxon>
    </lineage>
</organism>
<evidence type="ECO:0000313" key="2">
    <source>
        <dbReference type="EMBL" id="MDR6722342.1"/>
    </source>
</evidence>
<comment type="caution">
    <text evidence="2">The sequence shown here is derived from an EMBL/GenBank/DDBJ whole genome shotgun (WGS) entry which is preliminary data.</text>
</comment>
<dbReference type="InterPro" id="IPR013784">
    <property type="entry name" value="Carb-bd-like_fold"/>
</dbReference>
<dbReference type="SUPFAM" id="SSF49452">
    <property type="entry name" value="Starch-binding domain-like"/>
    <property type="match status" value="2"/>
</dbReference>
<dbReference type="EMBL" id="JAVDTR010000002">
    <property type="protein sequence ID" value="MDR6722342.1"/>
    <property type="molecule type" value="Genomic_DNA"/>
</dbReference>
<dbReference type="Gene3D" id="2.60.40.1120">
    <property type="entry name" value="Carboxypeptidase-like, regulatory domain"/>
    <property type="match status" value="3"/>
</dbReference>
<sequence length="407" mass="44875">MSKCSKWISRSFMLCFFSILLSVVYAGTSYALEQEGASSTAQENNAQPPAIIHGKITDREGYSVPHAKVDYELYYQGDTTKHSLFADENGNYRFEAVVEDYTDLTLYVEADGFITYASYRQYQNYTLSPGDEVNIDVSLYEPSTIVGTVTDPAGQPIPGAAIKVTSITDRVIQTDANGRYTVTGIDYDYNANIAIWIDSPDHLPYLQDRLGIDAGQTLRIDVVLEDAAHVRGQIVDASGNPVAGVKVSGYTERATTDSQGHYLIKRIPTGSITIVAEAAGYPKHSKLANLTPGDHNTVDFVLRVNQDTQPPVTKYRLVPLTETINGKLYIVGFTFRLQATDEANGSGVKITQYRYNGGEWMTYNGPVKFYANDVKLVEYYSTDVAGNAEKMNKMDFVNGIFEGAGSY</sequence>
<keyword evidence="1" id="KW-0732">Signal</keyword>
<dbReference type="Proteomes" id="UP001254832">
    <property type="component" value="Unassembled WGS sequence"/>
</dbReference>
<feature type="signal peptide" evidence="1">
    <location>
        <begin position="1"/>
        <end position="26"/>
    </location>
</feature>
<name>A0AAP5GY89_PAEAM</name>
<dbReference type="SUPFAM" id="SSF49464">
    <property type="entry name" value="Carboxypeptidase regulatory domain-like"/>
    <property type="match status" value="1"/>
</dbReference>
<dbReference type="AlphaFoldDB" id="A0AAP5GY89"/>
<dbReference type="Pfam" id="PF13620">
    <property type="entry name" value="CarboxypepD_reg"/>
    <property type="match status" value="3"/>
</dbReference>
<feature type="chain" id="PRO_5042951798" evidence="1">
    <location>
        <begin position="27"/>
        <end position="407"/>
    </location>
</feature>
<dbReference type="NCBIfam" id="NF047446">
    <property type="entry name" value="barrel_OmpL47"/>
    <property type="match status" value="1"/>
</dbReference>
<dbReference type="RefSeq" id="WP_310136751.1">
    <property type="nucleotide sequence ID" value="NZ_JAVDTR010000002.1"/>
</dbReference>
<dbReference type="InterPro" id="IPR008969">
    <property type="entry name" value="CarboxyPept-like_regulatory"/>
</dbReference>
<evidence type="ECO:0000313" key="3">
    <source>
        <dbReference type="Proteomes" id="UP001254832"/>
    </source>
</evidence>
<accession>A0AAP5GY89</accession>
<proteinExistence type="predicted"/>
<evidence type="ECO:0000256" key="1">
    <source>
        <dbReference type="SAM" id="SignalP"/>
    </source>
</evidence>
<gene>
    <name evidence="2" type="ORF">J2W91_000790</name>
</gene>